<proteinExistence type="predicted"/>
<organism evidence="2 3">
    <name type="scientific">Daphnia magna</name>
    <dbReference type="NCBI Taxonomy" id="35525"/>
    <lineage>
        <taxon>Eukaryota</taxon>
        <taxon>Metazoa</taxon>
        <taxon>Ecdysozoa</taxon>
        <taxon>Arthropoda</taxon>
        <taxon>Crustacea</taxon>
        <taxon>Branchiopoda</taxon>
        <taxon>Diplostraca</taxon>
        <taxon>Cladocera</taxon>
        <taxon>Anomopoda</taxon>
        <taxon>Daphniidae</taxon>
        <taxon>Daphnia</taxon>
    </lineage>
</organism>
<dbReference type="Proteomes" id="UP001234178">
    <property type="component" value="Unassembled WGS sequence"/>
</dbReference>
<keyword evidence="3" id="KW-1185">Reference proteome</keyword>
<evidence type="ECO:0000313" key="3">
    <source>
        <dbReference type="Proteomes" id="UP001234178"/>
    </source>
</evidence>
<evidence type="ECO:0000256" key="1">
    <source>
        <dbReference type="SAM" id="MobiDB-lite"/>
    </source>
</evidence>
<feature type="region of interest" description="Disordered" evidence="1">
    <location>
        <begin position="1"/>
        <end position="33"/>
    </location>
</feature>
<sequence length="212" mass="24072">MLPSAKTNDQASKTQSQDILSYNPSNAEKDQQQLTKMVRDRAVYEWTRLETIERNYQGLKASIRQKELDKVNNQVAKLSPETTAIAHALKTHTTLIDETMLELHASKEATDALQRSCLTVDKDLKNVKRTIDNLAREMEWDWQSRNKIDNAFGAVDITIEWLQQLVKRLSGGLASAAMGKISRALFSPAQMQTNYQSEKTIYQRPNYQSAGP</sequence>
<accession>A0ABQ9ZKT8</accession>
<dbReference type="EMBL" id="JAOYFB010000004">
    <property type="protein sequence ID" value="KAK4013532.1"/>
    <property type="molecule type" value="Genomic_DNA"/>
</dbReference>
<evidence type="ECO:0000313" key="2">
    <source>
        <dbReference type="EMBL" id="KAK4013532.1"/>
    </source>
</evidence>
<feature type="compositionally biased region" description="Polar residues" evidence="1">
    <location>
        <begin position="1"/>
        <end position="26"/>
    </location>
</feature>
<comment type="caution">
    <text evidence="2">The sequence shown here is derived from an EMBL/GenBank/DDBJ whole genome shotgun (WGS) entry which is preliminary data.</text>
</comment>
<gene>
    <name evidence="2" type="ORF">OUZ56_026086</name>
</gene>
<name>A0ABQ9ZKT8_9CRUS</name>
<reference evidence="2 3" key="1">
    <citation type="journal article" date="2023" name="Nucleic Acids Res.">
        <title>The hologenome of Daphnia magna reveals possible DNA methylation and microbiome-mediated evolution of the host genome.</title>
        <authorList>
            <person name="Chaturvedi A."/>
            <person name="Li X."/>
            <person name="Dhandapani V."/>
            <person name="Marshall H."/>
            <person name="Kissane S."/>
            <person name="Cuenca-Cambronero M."/>
            <person name="Asole G."/>
            <person name="Calvet F."/>
            <person name="Ruiz-Romero M."/>
            <person name="Marangio P."/>
            <person name="Guigo R."/>
            <person name="Rago D."/>
            <person name="Mirbahai L."/>
            <person name="Eastwood N."/>
            <person name="Colbourne J.K."/>
            <person name="Zhou J."/>
            <person name="Mallon E."/>
            <person name="Orsini L."/>
        </authorList>
    </citation>
    <scope>NUCLEOTIDE SEQUENCE [LARGE SCALE GENOMIC DNA]</scope>
    <source>
        <strain evidence="2">LRV0_1</strain>
    </source>
</reference>
<protein>
    <submittedName>
        <fullName evidence="2">Uncharacterized protein</fullName>
    </submittedName>
</protein>